<dbReference type="Pfam" id="PF03235">
    <property type="entry name" value="GmrSD_N"/>
    <property type="match status" value="1"/>
</dbReference>
<evidence type="ECO:0000313" key="4">
    <source>
        <dbReference type="Proteomes" id="UP000664731"/>
    </source>
</evidence>
<dbReference type="RefSeq" id="WP_207575091.1">
    <property type="nucleotide sequence ID" value="NZ_JAFNME010000012.1"/>
</dbReference>
<reference evidence="3" key="1">
    <citation type="submission" date="2021-03" db="EMBL/GenBank/DDBJ databases">
        <title>Comamonas denitrificans.</title>
        <authorList>
            <person name="Finster K."/>
        </authorList>
    </citation>
    <scope>NUCLEOTIDE SEQUENCE</scope>
    <source>
        <strain evidence="3">MM2021_4</strain>
    </source>
</reference>
<accession>A0A939GZM4</accession>
<protein>
    <submittedName>
        <fullName evidence="3">DUF262 domain-containing protein</fullName>
    </submittedName>
</protein>
<evidence type="ECO:0000259" key="2">
    <source>
        <dbReference type="Pfam" id="PF25202"/>
    </source>
</evidence>
<name>A0A939GZM4_9BURK</name>
<dbReference type="EMBL" id="JAFNME010000012">
    <property type="protein sequence ID" value="MBO1249569.1"/>
    <property type="molecule type" value="Genomic_DNA"/>
</dbReference>
<organism evidence="3 4">
    <name type="scientific">Comamonas denitrificans</name>
    <dbReference type="NCBI Taxonomy" id="117506"/>
    <lineage>
        <taxon>Bacteria</taxon>
        <taxon>Pseudomonadati</taxon>
        <taxon>Pseudomonadota</taxon>
        <taxon>Betaproteobacteria</taxon>
        <taxon>Burkholderiales</taxon>
        <taxon>Comamonadaceae</taxon>
        <taxon>Comamonas</taxon>
    </lineage>
</organism>
<feature type="domain" description="DUF7834" evidence="2">
    <location>
        <begin position="185"/>
        <end position="408"/>
    </location>
</feature>
<dbReference type="AlphaFoldDB" id="A0A939GZM4"/>
<evidence type="ECO:0000259" key="1">
    <source>
        <dbReference type="Pfam" id="PF03235"/>
    </source>
</evidence>
<proteinExistence type="predicted"/>
<feature type="domain" description="GmrSD restriction endonucleases N-terminal" evidence="1">
    <location>
        <begin position="14"/>
        <end position="173"/>
    </location>
</feature>
<dbReference type="PANTHER" id="PTHR35149">
    <property type="entry name" value="SLL5132 PROTEIN"/>
    <property type="match status" value="1"/>
</dbReference>
<evidence type="ECO:0000313" key="3">
    <source>
        <dbReference type="EMBL" id="MBO1249569.1"/>
    </source>
</evidence>
<dbReference type="PANTHER" id="PTHR35149:SF2">
    <property type="entry name" value="DUF262 DOMAIN-CONTAINING PROTEIN"/>
    <property type="match status" value="1"/>
</dbReference>
<dbReference type="Pfam" id="PF25202">
    <property type="entry name" value="DUF7834"/>
    <property type="match status" value="1"/>
</dbReference>
<dbReference type="Proteomes" id="UP000664731">
    <property type="component" value="Unassembled WGS sequence"/>
</dbReference>
<gene>
    <name evidence="3" type="ORF">J1777_06950</name>
</gene>
<comment type="caution">
    <text evidence="3">The sequence shown here is derived from an EMBL/GenBank/DDBJ whole genome shotgun (WGS) entry which is preliminary data.</text>
</comment>
<keyword evidence="4" id="KW-1185">Reference proteome</keyword>
<dbReference type="InterPro" id="IPR004919">
    <property type="entry name" value="GmrSD_N"/>
</dbReference>
<dbReference type="InterPro" id="IPR057156">
    <property type="entry name" value="DUF7834"/>
</dbReference>
<sequence length="425" mass="47848">MTIQATGVSAISIGDLLEQNLRIPQYQRPYSWQPATALQLLDDLRDAQASKAQIPYVLGAVILHARAGWLDVVDGQQRLLTLKMIFAILQSDHALALDKAADNNPVKLVWQALEQKLARLDGKGKDDLLDFIRTRCQLVRIVTDDVDEAFRVFDSQNYRGKPLAPHDLLKAYHLREMRGESTAMQAAVVQAWESVDDKQLNRLFSTFLYRIACWSRGKSAPGFSIHDIGMFKGISPKARSGFLLPSERYHLAAQAAMPLLTAWIPSTEHDARDVGRSRFQLDAPPIAGRPFFEMVSFMLQELAVLEKEAKEYAGAFDGSQSRYRYVYELFIAALLYFTNKCGTHEFRHARDTLFAWAYALRVAMTRVQFASADNRARGKDAASPFVLMRNTAPVQALRQLSVQLKPPHAEHEKALVAFITKTNTP</sequence>